<dbReference type="InterPro" id="IPR050121">
    <property type="entry name" value="Cytochrome_P450_monoxygenase"/>
</dbReference>
<dbReference type="Gene3D" id="1.10.630.10">
    <property type="entry name" value="Cytochrome P450"/>
    <property type="match status" value="1"/>
</dbReference>
<keyword evidence="9" id="KW-0472">Membrane</keyword>
<keyword evidence="4 8" id="KW-0479">Metal-binding</keyword>
<dbReference type="InterPro" id="IPR001128">
    <property type="entry name" value="Cyt_P450"/>
</dbReference>
<sequence length="493" mass="56051">MLVSLIAHAALAFCLLYYLYSIIYAIYLHPLRRIPGPKLWIASPFFRHISAIRGLLDLDIPRFHLQHGPIVRVGRDEVSFIDPDAWNDIYGHNNKHGQLPKVKNSASNPLDIVSSNDHDHSRYRKSLSHAFSTKGLQEQEPYVNKYVDQLLARLKDVAQSQTTTDMSKWYELTTFDIVGDLTFGEPFGGLVCSEYHDTVKTIFESVKLFPFVKMRDAYPILFSFISLFIPKRLLGAQRQQNAHTRTTVMKRLANSSAYNRGDFMDSMTRNRGDKDGLTDDELVANANILIVAGSETTATLLAGVTYFLLRNPESLRKVVTEVRSAMQTESDISSASASARLPYMWACIQEGFRLYPPVPTGLQRVTLDTMLIAGQEIPRGTSVAVHPLGASWSPSNFHAPDRFLPERWLPEARTEPASPFFSDKRDVVQPFSVGPRNCIGRNLAYIEMRLILGRILWNFDLELCEESLAWYNQRAYTAWEKPPLMCRLTEREI</sequence>
<evidence type="ECO:0000256" key="8">
    <source>
        <dbReference type="RuleBase" id="RU000461"/>
    </source>
</evidence>
<dbReference type="InterPro" id="IPR002401">
    <property type="entry name" value="Cyt_P450_E_grp-I"/>
</dbReference>
<dbReference type="CDD" id="cd11058">
    <property type="entry name" value="CYP60B-like"/>
    <property type="match status" value="1"/>
</dbReference>
<evidence type="ECO:0000313" key="11">
    <source>
        <dbReference type="Proteomes" id="UP001610446"/>
    </source>
</evidence>
<dbReference type="SUPFAM" id="SSF48264">
    <property type="entry name" value="Cytochrome P450"/>
    <property type="match status" value="1"/>
</dbReference>
<dbReference type="InterPro" id="IPR036396">
    <property type="entry name" value="Cyt_P450_sf"/>
</dbReference>
<feature type="transmembrane region" description="Helical" evidence="9">
    <location>
        <begin position="6"/>
        <end position="28"/>
    </location>
</feature>
<evidence type="ECO:0000256" key="5">
    <source>
        <dbReference type="ARBA" id="ARBA00023002"/>
    </source>
</evidence>
<evidence type="ECO:0000256" key="3">
    <source>
        <dbReference type="ARBA" id="ARBA00022617"/>
    </source>
</evidence>
<reference evidence="10 11" key="1">
    <citation type="submission" date="2024-07" db="EMBL/GenBank/DDBJ databases">
        <title>Section-level genome sequencing and comparative genomics of Aspergillus sections Usti and Cavernicolus.</title>
        <authorList>
            <consortium name="Lawrence Berkeley National Laboratory"/>
            <person name="Nybo J.L."/>
            <person name="Vesth T.C."/>
            <person name="Theobald S."/>
            <person name="Frisvad J.C."/>
            <person name="Larsen T.O."/>
            <person name="Kjaerboelling I."/>
            <person name="Rothschild-Mancinelli K."/>
            <person name="Lyhne E.K."/>
            <person name="Kogle M.E."/>
            <person name="Barry K."/>
            <person name="Clum A."/>
            <person name="Na H."/>
            <person name="Ledsgaard L."/>
            <person name="Lin J."/>
            <person name="Lipzen A."/>
            <person name="Kuo A."/>
            <person name="Riley R."/>
            <person name="Mondo S."/>
            <person name="Labutti K."/>
            <person name="Haridas S."/>
            <person name="Pangalinan J."/>
            <person name="Salamov A.A."/>
            <person name="Simmons B.A."/>
            <person name="Magnuson J.K."/>
            <person name="Chen J."/>
            <person name="Drula E."/>
            <person name="Henrissat B."/>
            <person name="Wiebenga A."/>
            <person name="Lubbers R.J."/>
            <person name="Gomes A.C."/>
            <person name="Makela M.R."/>
            <person name="Stajich J."/>
            <person name="Grigoriev I.V."/>
            <person name="Mortensen U.H."/>
            <person name="De Vries R.P."/>
            <person name="Baker S.E."/>
            <person name="Andersen M.R."/>
        </authorList>
    </citation>
    <scope>NUCLEOTIDE SEQUENCE [LARGE SCALE GENOMIC DNA]</scope>
    <source>
        <strain evidence="10 11">CBS 123904</strain>
    </source>
</reference>
<proteinExistence type="inferred from homology"/>
<protein>
    <submittedName>
        <fullName evidence="10">Cytochrome P450</fullName>
    </submittedName>
</protein>
<keyword evidence="3 8" id="KW-0349">Heme</keyword>
<name>A0ABR4KF79_9EURO</name>
<evidence type="ECO:0000256" key="6">
    <source>
        <dbReference type="ARBA" id="ARBA00023004"/>
    </source>
</evidence>
<dbReference type="PRINTS" id="PR00385">
    <property type="entry name" value="P450"/>
</dbReference>
<dbReference type="EMBL" id="JBFXLU010000035">
    <property type="protein sequence ID" value="KAL2850682.1"/>
    <property type="molecule type" value="Genomic_DNA"/>
</dbReference>
<dbReference type="Proteomes" id="UP001610446">
    <property type="component" value="Unassembled WGS sequence"/>
</dbReference>
<keyword evidence="6 8" id="KW-0408">Iron</keyword>
<comment type="cofactor">
    <cofactor evidence="1">
        <name>heme</name>
        <dbReference type="ChEBI" id="CHEBI:30413"/>
    </cofactor>
</comment>
<keyword evidence="9" id="KW-0812">Transmembrane</keyword>
<evidence type="ECO:0000313" key="10">
    <source>
        <dbReference type="EMBL" id="KAL2850682.1"/>
    </source>
</evidence>
<comment type="similarity">
    <text evidence="2 8">Belongs to the cytochrome P450 family.</text>
</comment>
<keyword evidence="9" id="KW-1133">Transmembrane helix</keyword>
<evidence type="ECO:0000256" key="9">
    <source>
        <dbReference type="SAM" id="Phobius"/>
    </source>
</evidence>
<evidence type="ECO:0000256" key="2">
    <source>
        <dbReference type="ARBA" id="ARBA00010617"/>
    </source>
</evidence>
<dbReference type="PROSITE" id="PS00086">
    <property type="entry name" value="CYTOCHROME_P450"/>
    <property type="match status" value="1"/>
</dbReference>
<gene>
    <name evidence="10" type="ORF">BJY01DRAFT_261438</name>
</gene>
<accession>A0ABR4KF79</accession>
<dbReference type="Pfam" id="PF00067">
    <property type="entry name" value="p450"/>
    <property type="match status" value="1"/>
</dbReference>
<keyword evidence="11" id="KW-1185">Reference proteome</keyword>
<organism evidence="10 11">
    <name type="scientific">Aspergillus pseudoustus</name>
    <dbReference type="NCBI Taxonomy" id="1810923"/>
    <lineage>
        <taxon>Eukaryota</taxon>
        <taxon>Fungi</taxon>
        <taxon>Dikarya</taxon>
        <taxon>Ascomycota</taxon>
        <taxon>Pezizomycotina</taxon>
        <taxon>Eurotiomycetes</taxon>
        <taxon>Eurotiomycetidae</taxon>
        <taxon>Eurotiales</taxon>
        <taxon>Aspergillaceae</taxon>
        <taxon>Aspergillus</taxon>
        <taxon>Aspergillus subgen. Nidulantes</taxon>
    </lineage>
</organism>
<dbReference type="PANTHER" id="PTHR24305:SF230">
    <property type="entry name" value="P450, PUTATIVE (EUROFUNG)-RELATED"/>
    <property type="match status" value="1"/>
</dbReference>
<evidence type="ECO:0000256" key="7">
    <source>
        <dbReference type="ARBA" id="ARBA00023033"/>
    </source>
</evidence>
<dbReference type="PRINTS" id="PR00463">
    <property type="entry name" value="EP450I"/>
</dbReference>
<dbReference type="PANTHER" id="PTHR24305">
    <property type="entry name" value="CYTOCHROME P450"/>
    <property type="match status" value="1"/>
</dbReference>
<keyword evidence="7 8" id="KW-0503">Monooxygenase</keyword>
<evidence type="ECO:0000256" key="4">
    <source>
        <dbReference type="ARBA" id="ARBA00022723"/>
    </source>
</evidence>
<comment type="caution">
    <text evidence="10">The sequence shown here is derived from an EMBL/GenBank/DDBJ whole genome shotgun (WGS) entry which is preliminary data.</text>
</comment>
<evidence type="ECO:0000256" key="1">
    <source>
        <dbReference type="ARBA" id="ARBA00001971"/>
    </source>
</evidence>
<dbReference type="InterPro" id="IPR017972">
    <property type="entry name" value="Cyt_P450_CS"/>
</dbReference>
<keyword evidence="5 8" id="KW-0560">Oxidoreductase</keyword>